<dbReference type="Pfam" id="PF00651">
    <property type="entry name" value="BTB"/>
    <property type="match status" value="1"/>
</dbReference>
<sequence>MDEDKVGATFEFTILTTTKEFWSPPFATSTNMYWQLNYEAENEAEPGHCALWLRAIPNYEESTSNTMWIERAKMKPLLYFKSALNKKSHVNIYETFIEPEEYSLFSGRLGYNFTRAYLPPRIILGVTFTELRSQSDRADFPFPPKYLSGNAVNAWMHLLCDKETADVVFNTKGKKIYANTSILSARSEYFRGLFSREWAESTSSASFSSNDKNDNSDACDSIVNYHSKEICIENSKIKYVVDVTDFDSDVFMAMLRFLHTTDVVLNRYTDSTSWSCKIFAISDKYLISELRGMAKGQILYQLSIENAAEIFYEFAWKWNDLKEEVLKYVIEHFPKIRKTKGYKKICKPEADARIGSLTIEIINALDFPSDTSSEDE</sequence>
<comment type="caution">
    <text evidence="2">The sequence shown here is derived from an EMBL/GenBank/DDBJ whole genome shotgun (WGS) entry which is preliminary data.</text>
</comment>
<dbReference type="AlphaFoldDB" id="A0A9N9ACR9"/>
<organism evidence="2 3">
    <name type="scientific">Ambispora gerdemannii</name>
    <dbReference type="NCBI Taxonomy" id="144530"/>
    <lineage>
        <taxon>Eukaryota</taxon>
        <taxon>Fungi</taxon>
        <taxon>Fungi incertae sedis</taxon>
        <taxon>Mucoromycota</taxon>
        <taxon>Glomeromycotina</taxon>
        <taxon>Glomeromycetes</taxon>
        <taxon>Archaeosporales</taxon>
        <taxon>Ambisporaceae</taxon>
        <taxon>Ambispora</taxon>
    </lineage>
</organism>
<dbReference type="Proteomes" id="UP000789831">
    <property type="component" value="Unassembled WGS sequence"/>
</dbReference>
<accession>A0A9N9ACR9</accession>
<evidence type="ECO:0000259" key="1">
    <source>
        <dbReference type="PROSITE" id="PS50097"/>
    </source>
</evidence>
<name>A0A9N9ACR9_9GLOM</name>
<evidence type="ECO:0000313" key="3">
    <source>
        <dbReference type="Proteomes" id="UP000789831"/>
    </source>
</evidence>
<reference evidence="2" key="1">
    <citation type="submission" date="2021-06" db="EMBL/GenBank/DDBJ databases">
        <authorList>
            <person name="Kallberg Y."/>
            <person name="Tangrot J."/>
            <person name="Rosling A."/>
        </authorList>
    </citation>
    <scope>NUCLEOTIDE SEQUENCE</scope>
    <source>
        <strain evidence="2">MT106</strain>
    </source>
</reference>
<feature type="domain" description="BTB" evidence="1">
    <location>
        <begin position="165"/>
        <end position="267"/>
    </location>
</feature>
<evidence type="ECO:0000313" key="2">
    <source>
        <dbReference type="EMBL" id="CAG8524923.1"/>
    </source>
</evidence>
<dbReference type="SUPFAM" id="SSF54695">
    <property type="entry name" value="POZ domain"/>
    <property type="match status" value="1"/>
</dbReference>
<dbReference type="InterPro" id="IPR011333">
    <property type="entry name" value="SKP1/BTB/POZ_sf"/>
</dbReference>
<dbReference type="CDD" id="cd14733">
    <property type="entry name" value="BACK"/>
    <property type="match status" value="1"/>
</dbReference>
<keyword evidence="3" id="KW-1185">Reference proteome</keyword>
<dbReference type="InterPro" id="IPR000210">
    <property type="entry name" value="BTB/POZ_dom"/>
</dbReference>
<dbReference type="PANTHER" id="PTHR24413">
    <property type="entry name" value="SPECKLE-TYPE POZ PROTEIN"/>
    <property type="match status" value="1"/>
</dbReference>
<proteinExistence type="predicted"/>
<protein>
    <submittedName>
        <fullName evidence="2">4030_t:CDS:1</fullName>
    </submittedName>
</protein>
<dbReference type="EMBL" id="CAJVPL010000729">
    <property type="protein sequence ID" value="CAG8524923.1"/>
    <property type="molecule type" value="Genomic_DNA"/>
</dbReference>
<dbReference type="PROSITE" id="PS50097">
    <property type="entry name" value="BTB"/>
    <property type="match status" value="1"/>
</dbReference>
<dbReference type="SMART" id="SM00225">
    <property type="entry name" value="BTB"/>
    <property type="match status" value="1"/>
</dbReference>
<gene>
    <name evidence="2" type="ORF">AGERDE_LOCUS5428</name>
</gene>
<dbReference type="Gene3D" id="3.30.710.10">
    <property type="entry name" value="Potassium Channel Kv1.1, Chain A"/>
    <property type="match status" value="1"/>
</dbReference>
<dbReference type="OrthoDB" id="194443at2759"/>